<feature type="region of interest" description="Disordered" evidence="1">
    <location>
        <begin position="20"/>
        <end position="61"/>
    </location>
</feature>
<dbReference type="EMBL" id="RJVU01014544">
    <property type="protein sequence ID" value="ROL52806.1"/>
    <property type="molecule type" value="Genomic_DNA"/>
</dbReference>
<reference evidence="2 3" key="1">
    <citation type="submission" date="2018-10" db="EMBL/GenBank/DDBJ databases">
        <title>Genome assembly for a Yunnan-Guizhou Plateau 3E fish, Anabarilius grahami (Regan), and its evolutionary and genetic applications.</title>
        <authorList>
            <person name="Jiang W."/>
        </authorList>
    </citation>
    <scope>NUCLEOTIDE SEQUENCE [LARGE SCALE GENOMIC DNA]</scope>
    <source>
        <strain evidence="2">AG-KIZ</strain>
        <tissue evidence="2">Muscle</tissue>
    </source>
</reference>
<proteinExistence type="predicted"/>
<name>A0A3N0Z2U5_ANAGA</name>
<dbReference type="AlphaFoldDB" id="A0A3N0Z2U5"/>
<evidence type="ECO:0000313" key="3">
    <source>
        <dbReference type="Proteomes" id="UP000281406"/>
    </source>
</evidence>
<dbReference type="Proteomes" id="UP000281406">
    <property type="component" value="Unassembled WGS sequence"/>
</dbReference>
<comment type="caution">
    <text evidence="2">The sequence shown here is derived from an EMBL/GenBank/DDBJ whole genome shotgun (WGS) entry which is preliminary data.</text>
</comment>
<evidence type="ECO:0000313" key="2">
    <source>
        <dbReference type="EMBL" id="ROL52806.1"/>
    </source>
</evidence>
<protein>
    <submittedName>
        <fullName evidence="2">Uncharacterized protein</fullName>
    </submittedName>
</protein>
<organism evidence="2 3">
    <name type="scientific">Anabarilius grahami</name>
    <name type="common">Kanglang fish</name>
    <name type="synonym">Barilius grahami</name>
    <dbReference type="NCBI Taxonomy" id="495550"/>
    <lineage>
        <taxon>Eukaryota</taxon>
        <taxon>Metazoa</taxon>
        <taxon>Chordata</taxon>
        <taxon>Craniata</taxon>
        <taxon>Vertebrata</taxon>
        <taxon>Euteleostomi</taxon>
        <taxon>Actinopterygii</taxon>
        <taxon>Neopterygii</taxon>
        <taxon>Teleostei</taxon>
        <taxon>Ostariophysi</taxon>
        <taxon>Cypriniformes</taxon>
        <taxon>Xenocyprididae</taxon>
        <taxon>Xenocypridinae</taxon>
        <taxon>Xenocypridinae incertae sedis</taxon>
        <taxon>Anabarilius</taxon>
    </lineage>
</organism>
<keyword evidence="3" id="KW-1185">Reference proteome</keyword>
<sequence length="96" mass="9247">MSQCGQATLTCCRTRNLTADDEAAGNGGTSAVDGGTSGGGTSAVDGGPSARDGGTSTVDGGGGAAGTMSGDCLSDVFLQVVICLIRASFLINVDLQ</sequence>
<accession>A0A3N0Z2U5</accession>
<gene>
    <name evidence="2" type="ORF">DPX16_2312</name>
</gene>
<evidence type="ECO:0000256" key="1">
    <source>
        <dbReference type="SAM" id="MobiDB-lite"/>
    </source>
</evidence>